<dbReference type="PROSITE" id="PS50158">
    <property type="entry name" value="ZF_CCHC"/>
    <property type="match status" value="1"/>
</dbReference>
<dbReference type="Gene3D" id="4.10.60.10">
    <property type="entry name" value="Zinc finger, CCHC-type"/>
    <property type="match status" value="1"/>
</dbReference>
<evidence type="ECO:0000256" key="1">
    <source>
        <dbReference type="PROSITE-ProRule" id="PRU00047"/>
    </source>
</evidence>
<protein>
    <recommendedName>
        <fullName evidence="3">CCHC-type domain-containing protein</fullName>
    </recommendedName>
</protein>
<gene>
    <name evidence="4" type="ORF">H5410_041518</name>
</gene>
<accession>A0A9J5XUS5</accession>
<dbReference type="InterPro" id="IPR036875">
    <property type="entry name" value="Znf_CCHC_sf"/>
</dbReference>
<feature type="compositionally biased region" description="Basic residues" evidence="2">
    <location>
        <begin position="113"/>
        <end position="123"/>
    </location>
</feature>
<dbReference type="GO" id="GO:0003676">
    <property type="term" value="F:nucleic acid binding"/>
    <property type="evidence" value="ECO:0007669"/>
    <property type="project" value="InterPro"/>
</dbReference>
<dbReference type="GO" id="GO:0008270">
    <property type="term" value="F:zinc ion binding"/>
    <property type="evidence" value="ECO:0007669"/>
    <property type="project" value="UniProtKB-KW"/>
</dbReference>
<dbReference type="AlphaFoldDB" id="A0A9J5XUS5"/>
<dbReference type="InterPro" id="IPR001878">
    <property type="entry name" value="Znf_CCHC"/>
</dbReference>
<dbReference type="SUPFAM" id="SSF57756">
    <property type="entry name" value="Retrovirus zinc finger-like domains"/>
    <property type="match status" value="1"/>
</dbReference>
<keyword evidence="5" id="KW-1185">Reference proteome</keyword>
<dbReference type="PANTHER" id="PTHR33054">
    <property type="entry name" value="CCHC-TYPE DOMAIN-CONTAINING PROTEIN"/>
    <property type="match status" value="1"/>
</dbReference>
<evidence type="ECO:0000259" key="3">
    <source>
        <dbReference type="PROSITE" id="PS50158"/>
    </source>
</evidence>
<dbReference type="Pfam" id="PF00098">
    <property type="entry name" value="zf-CCHC"/>
    <property type="match status" value="1"/>
</dbReference>
<organism evidence="4 5">
    <name type="scientific">Solanum commersonii</name>
    <name type="common">Commerson's wild potato</name>
    <name type="synonym">Commerson's nightshade</name>
    <dbReference type="NCBI Taxonomy" id="4109"/>
    <lineage>
        <taxon>Eukaryota</taxon>
        <taxon>Viridiplantae</taxon>
        <taxon>Streptophyta</taxon>
        <taxon>Embryophyta</taxon>
        <taxon>Tracheophyta</taxon>
        <taxon>Spermatophyta</taxon>
        <taxon>Magnoliopsida</taxon>
        <taxon>eudicotyledons</taxon>
        <taxon>Gunneridae</taxon>
        <taxon>Pentapetalae</taxon>
        <taxon>asterids</taxon>
        <taxon>lamiids</taxon>
        <taxon>Solanales</taxon>
        <taxon>Solanaceae</taxon>
        <taxon>Solanoideae</taxon>
        <taxon>Solaneae</taxon>
        <taxon>Solanum</taxon>
    </lineage>
</organism>
<feature type="region of interest" description="Disordered" evidence="2">
    <location>
        <begin position="94"/>
        <end position="132"/>
    </location>
</feature>
<feature type="domain" description="CCHC-type" evidence="3">
    <location>
        <begin position="153"/>
        <end position="168"/>
    </location>
</feature>
<proteinExistence type="predicted"/>
<dbReference type="PANTHER" id="PTHR33054:SF12">
    <property type="entry name" value="ZINC KNUCKLE FAMILY PROTEIN"/>
    <property type="match status" value="1"/>
</dbReference>
<keyword evidence="1" id="KW-0862">Zinc</keyword>
<name>A0A9J5XUS5_SOLCO</name>
<evidence type="ECO:0000313" key="4">
    <source>
        <dbReference type="EMBL" id="KAG5591004.1"/>
    </source>
</evidence>
<reference evidence="4 5" key="1">
    <citation type="submission" date="2020-09" db="EMBL/GenBank/DDBJ databases">
        <title>De no assembly of potato wild relative species, Solanum commersonii.</title>
        <authorList>
            <person name="Cho K."/>
        </authorList>
    </citation>
    <scope>NUCLEOTIDE SEQUENCE [LARGE SCALE GENOMIC DNA]</scope>
    <source>
        <strain evidence="4">LZ3.2</strain>
        <tissue evidence="4">Leaf</tissue>
    </source>
</reference>
<keyword evidence="1" id="KW-0863">Zinc-finger</keyword>
<dbReference type="SMART" id="SM00343">
    <property type="entry name" value="ZnF_C2HC"/>
    <property type="match status" value="1"/>
</dbReference>
<keyword evidence="1" id="KW-0479">Metal-binding</keyword>
<evidence type="ECO:0000256" key="2">
    <source>
        <dbReference type="SAM" id="MobiDB-lite"/>
    </source>
</evidence>
<evidence type="ECO:0000313" key="5">
    <source>
        <dbReference type="Proteomes" id="UP000824120"/>
    </source>
</evidence>
<feature type="compositionally biased region" description="Basic and acidic residues" evidence="2">
    <location>
        <begin position="103"/>
        <end position="112"/>
    </location>
</feature>
<dbReference type="EMBL" id="JACXVP010000008">
    <property type="protein sequence ID" value="KAG5591004.1"/>
    <property type="molecule type" value="Genomic_DNA"/>
</dbReference>
<dbReference type="Proteomes" id="UP000824120">
    <property type="component" value="Chromosome 8"/>
</dbReference>
<comment type="caution">
    <text evidence="4">The sequence shown here is derived from an EMBL/GenBank/DDBJ whole genome shotgun (WGS) entry which is preliminary data.</text>
</comment>
<sequence length="469" mass="53995">MELPKNKYEHWKAKFIDGLPPLFAKRVRKILRNEHGEIHYNDYTYGRLIGVYTQEGINLSNELKLSRQLKIEKLRERSQLGNFCTQFGLPSTSVDNKKTKHKDFRDSNPDKPYRKRRSKHRHKSKEEREDRKVFHKSNRFTKNSSRRELAKIKCYKCGNFGHIAPNCKLEKLKTLEFDEEVHDNIYSFLCISGSESDYDSDSSSEEEIEFPDSSDKNQHVNTCNACEGDICSCDNGEFYKLQSQFEDLNINTITSDNVIELLKEVTQNNLREKIIQLAVNNPLNKQTIATRDSSFDDLKTKIENLKNEIKSIKQNQIICDYHLTKIETINNKGKNIAEENTLAKPFNLDPRQGMFLGMMQIVTTYKCITAKGFSATYENQNISYRRGRSSPGSLGSSYKSFSSSSPIIQRGGMSLFNLKSSQKEASSLIHLEDFPENSPLYAQLQVYLSQKQSDTFASIAKEDVNDIKS</sequence>